<protein>
    <submittedName>
        <fullName evidence="1">Uncharacterized protein</fullName>
    </submittedName>
</protein>
<dbReference type="AlphaFoldDB" id="A0A1Y5RPZ5"/>
<gene>
    <name evidence="1" type="ORF">TRL7639_00471</name>
</gene>
<proteinExistence type="predicted"/>
<evidence type="ECO:0000313" key="1">
    <source>
        <dbReference type="EMBL" id="SLN19902.1"/>
    </source>
</evidence>
<name>A0A1Y5RPZ5_9RHOB</name>
<organism evidence="1 2">
    <name type="scientific">Falsiruegeria litorea R37</name>
    <dbReference type="NCBI Taxonomy" id="1200284"/>
    <lineage>
        <taxon>Bacteria</taxon>
        <taxon>Pseudomonadati</taxon>
        <taxon>Pseudomonadota</taxon>
        <taxon>Alphaproteobacteria</taxon>
        <taxon>Rhodobacterales</taxon>
        <taxon>Roseobacteraceae</taxon>
        <taxon>Falsiruegeria</taxon>
    </lineage>
</organism>
<dbReference type="Proteomes" id="UP000193077">
    <property type="component" value="Unassembled WGS sequence"/>
</dbReference>
<keyword evidence="2" id="KW-1185">Reference proteome</keyword>
<accession>A0A1Y5RPZ5</accession>
<evidence type="ECO:0000313" key="2">
    <source>
        <dbReference type="Proteomes" id="UP000193077"/>
    </source>
</evidence>
<dbReference type="EMBL" id="FWFO01000001">
    <property type="protein sequence ID" value="SLN19902.1"/>
    <property type="molecule type" value="Genomic_DNA"/>
</dbReference>
<sequence length="44" mass="5079">MHNFLAITAQELRPVFFLAHMLVWSWDMHPLAGLQNTLCLQVGQ</sequence>
<reference evidence="1 2" key="1">
    <citation type="submission" date="2017-03" db="EMBL/GenBank/DDBJ databases">
        <authorList>
            <person name="Afonso C.L."/>
            <person name="Miller P.J."/>
            <person name="Scott M.A."/>
            <person name="Spackman E."/>
            <person name="Goraichik I."/>
            <person name="Dimitrov K.M."/>
            <person name="Suarez D.L."/>
            <person name="Swayne D.E."/>
        </authorList>
    </citation>
    <scope>NUCLEOTIDE SEQUENCE [LARGE SCALE GENOMIC DNA]</scope>
    <source>
        <strain evidence="1 2">CECT 7639</strain>
    </source>
</reference>